<dbReference type="AlphaFoldDB" id="A0A8S3WUQ3"/>
<reference evidence="1" key="1">
    <citation type="submission" date="2021-04" db="EMBL/GenBank/DDBJ databases">
        <authorList>
            <person name="Tunstrom K."/>
        </authorList>
    </citation>
    <scope>NUCLEOTIDE SEQUENCE</scope>
</reference>
<dbReference type="EMBL" id="CAJQZP010000693">
    <property type="protein sequence ID" value="CAG4978612.1"/>
    <property type="molecule type" value="Genomic_DNA"/>
</dbReference>
<dbReference type="PANTHER" id="PTHR21847">
    <property type="entry name" value="EF-HAND CALCIUM-BINDING DOMAIN-CONTAINING PROTEIN 10"/>
    <property type="match status" value="1"/>
</dbReference>
<keyword evidence="2" id="KW-1185">Reference proteome</keyword>
<evidence type="ECO:0000313" key="1">
    <source>
        <dbReference type="EMBL" id="CAG4978612.1"/>
    </source>
</evidence>
<comment type="caution">
    <text evidence="1">The sequence shown here is derived from an EMBL/GenBank/DDBJ whole genome shotgun (WGS) entry which is preliminary data.</text>
</comment>
<dbReference type="OrthoDB" id="10260455at2759"/>
<name>A0A8S3WUQ3_PARAO</name>
<dbReference type="InterPro" id="IPR039879">
    <property type="entry name" value="EFC10"/>
</dbReference>
<protein>
    <submittedName>
        <fullName evidence="1">(apollo) hypothetical protein</fullName>
    </submittedName>
</protein>
<gene>
    <name evidence="1" type="ORF">PAPOLLO_LOCUS9704</name>
</gene>
<proteinExistence type="predicted"/>
<accession>A0A8S3WUQ3</accession>
<organism evidence="1 2">
    <name type="scientific">Parnassius apollo</name>
    <name type="common">Apollo butterfly</name>
    <name type="synonym">Papilio apollo</name>
    <dbReference type="NCBI Taxonomy" id="110799"/>
    <lineage>
        <taxon>Eukaryota</taxon>
        <taxon>Metazoa</taxon>
        <taxon>Ecdysozoa</taxon>
        <taxon>Arthropoda</taxon>
        <taxon>Hexapoda</taxon>
        <taxon>Insecta</taxon>
        <taxon>Pterygota</taxon>
        <taxon>Neoptera</taxon>
        <taxon>Endopterygota</taxon>
        <taxon>Lepidoptera</taxon>
        <taxon>Glossata</taxon>
        <taxon>Ditrysia</taxon>
        <taxon>Papilionoidea</taxon>
        <taxon>Papilionidae</taxon>
        <taxon>Parnassiinae</taxon>
        <taxon>Parnassini</taxon>
        <taxon>Parnassius</taxon>
        <taxon>Parnassius</taxon>
    </lineage>
</organism>
<dbReference type="Proteomes" id="UP000691718">
    <property type="component" value="Unassembled WGS sequence"/>
</dbReference>
<sequence>MDKHTKDKTLELEPNPEFIYACTCFESSLENVTLSDHKKRILNTVSQTENYLRDRRIPELIRFLLSKVLAVESNKPILYLEKLLDDCMLFRAGVGPAPVLFEDRHLEALVKSFDPGHRGWLTAGQIRKLYATLGLLIKEELPDILPCETILNNVKEAQENELFDLLLGRPTKNTSDDTLV</sequence>
<dbReference type="PANTHER" id="PTHR21847:SF1">
    <property type="entry name" value="EF-HAND CALCIUM-BINDING DOMAIN-CONTAINING PROTEIN 10"/>
    <property type="match status" value="1"/>
</dbReference>
<evidence type="ECO:0000313" key="2">
    <source>
        <dbReference type="Proteomes" id="UP000691718"/>
    </source>
</evidence>